<keyword evidence="1" id="KW-1133">Transmembrane helix</keyword>
<dbReference type="AlphaFoldDB" id="A0A6N2QZ44"/>
<feature type="transmembrane region" description="Helical" evidence="1">
    <location>
        <begin position="371"/>
        <end position="392"/>
    </location>
</feature>
<keyword evidence="1" id="KW-0812">Transmembrane</keyword>
<feature type="transmembrane region" description="Helical" evidence="1">
    <location>
        <begin position="445"/>
        <end position="471"/>
    </location>
</feature>
<feature type="transmembrane region" description="Helical" evidence="1">
    <location>
        <begin position="412"/>
        <end position="433"/>
    </location>
</feature>
<sequence>MAGQLIRMKLRIMWNTVRSQTAVLIFSIIGILYGLGFTGFAYFGIAKIATMAFQAPWVFVMLPGPVIFMGWIICPVIMASMDNSLEPRRLSPFVAPTHQLARALIAASCVSIGAIFSGLFIILPAWFYLFRGQWAMAAGSLLAGVFTLLTAIVWAKAITTWAGNQIQKDSTRKNLAGFIGTMVFISVFAPMGIWFQLLAEHFSYDAVLAALPVVYTTPFGSFFGVVASLSESDYFTAGIRFVIAALTAGAAWFLWLRVLGPAMHGVSRPVSAQAQQAIKEGRYHVDEERASKEREQQRQDSRALGLKYVQRWEALGFSPQSASMATKTVYYWLHDSRLSTSLVSSIFFPFMAVLMSFLMDSEGRSEVPFSFNFFLYLAPLLIGTTIGANMQYDSTAAWIPIASGVRGSQDRLGRLLGSLVLITPVILIADSIASTILGNTLADTAWVLGLCILLLAASSSTAMIIGSRWVYQVQQPGASPLSTRGTGSGMVAMWAASASTLGGLLGALPGWLALYFTAGHTIAFIGAFVFSIVWSTCLLAIAVKWGGKLWDRYKVEMLNKMQSWPGR</sequence>
<evidence type="ECO:0000313" key="2">
    <source>
        <dbReference type="EMBL" id="VYS73210.1"/>
    </source>
</evidence>
<feature type="transmembrane region" description="Helical" evidence="1">
    <location>
        <begin position="100"/>
        <end position="128"/>
    </location>
</feature>
<feature type="transmembrane region" description="Helical" evidence="1">
    <location>
        <begin position="491"/>
        <end position="515"/>
    </location>
</feature>
<feature type="transmembrane region" description="Helical" evidence="1">
    <location>
        <begin position="134"/>
        <end position="155"/>
    </location>
</feature>
<gene>
    <name evidence="2" type="ORF">AOLFYP35_00071</name>
</gene>
<feature type="transmembrane region" description="Helical" evidence="1">
    <location>
        <begin position="522"/>
        <end position="543"/>
    </location>
</feature>
<evidence type="ECO:0000256" key="1">
    <source>
        <dbReference type="SAM" id="Phobius"/>
    </source>
</evidence>
<feature type="transmembrane region" description="Helical" evidence="1">
    <location>
        <begin position="175"/>
        <end position="195"/>
    </location>
</feature>
<organism evidence="2">
    <name type="scientific">Schaalia odontolytica</name>
    <dbReference type="NCBI Taxonomy" id="1660"/>
    <lineage>
        <taxon>Bacteria</taxon>
        <taxon>Bacillati</taxon>
        <taxon>Actinomycetota</taxon>
        <taxon>Actinomycetes</taxon>
        <taxon>Actinomycetales</taxon>
        <taxon>Actinomycetaceae</taxon>
        <taxon>Schaalia</taxon>
    </lineage>
</organism>
<protein>
    <submittedName>
        <fullName evidence="2">Uncharacterized protein</fullName>
    </submittedName>
</protein>
<name>A0A6N2QZ44_9ACTO</name>
<feature type="transmembrane region" description="Helical" evidence="1">
    <location>
        <begin position="207"/>
        <end position="227"/>
    </location>
</feature>
<reference evidence="2" key="1">
    <citation type="submission" date="2019-11" db="EMBL/GenBank/DDBJ databases">
        <authorList>
            <person name="Feng L."/>
        </authorList>
    </citation>
    <scope>NUCLEOTIDE SEQUENCE</scope>
    <source>
        <strain evidence="2">AodontolyticusLFYP35</strain>
    </source>
</reference>
<accession>A0A6N2QZ44</accession>
<feature type="transmembrane region" description="Helical" evidence="1">
    <location>
        <begin position="57"/>
        <end position="79"/>
    </location>
</feature>
<feature type="transmembrane region" description="Helical" evidence="1">
    <location>
        <begin position="21"/>
        <end position="45"/>
    </location>
</feature>
<dbReference type="EMBL" id="CACRSM010000001">
    <property type="protein sequence ID" value="VYS73210.1"/>
    <property type="molecule type" value="Genomic_DNA"/>
</dbReference>
<feature type="transmembrane region" description="Helical" evidence="1">
    <location>
        <begin position="234"/>
        <end position="255"/>
    </location>
</feature>
<feature type="transmembrane region" description="Helical" evidence="1">
    <location>
        <begin position="338"/>
        <end position="359"/>
    </location>
</feature>
<proteinExistence type="predicted"/>
<keyword evidence="1" id="KW-0472">Membrane</keyword>